<evidence type="ECO:0000256" key="3">
    <source>
        <dbReference type="ARBA" id="ARBA00022692"/>
    </source>
</evidence>
<evidence type="ECO:0000256" key="1">
    <source>
        <dbReference type="ARBA" id="ARBA00004141"/>
    </source>
</evidence>
<proteinExistence type="inferred from homology"/>
<accession>A0A1F6EE90</accession>
<feature type="transmembrane region" description="Helical" evidence="6">
    <location>
        <begin position="74"/>
        <end position="95"/>
    </location>
</feature>
<feature type="domain" description="GtrA/DPMS transmembrane" evidence="7">
    <location>
        <begin position="73"/>
        <end position="200"/>
    </location>
</feature>
<protein>
    <recommendedName>
        <fullName evidence="7">GtrA/DPMS transmembrane domain-containing protein</fullName>
    </recommendedName>
</protein>
<comment type="caution">
    <text evidence="8">The sequence shown here is derived from an EMBL/GenBank/DDBJ whole genome shotgun (WGS) entry which is preliminary data.</text>
</comment>
<keyword evidence="4 6" id="KW-1133">Transmembrane helix</keyword>
<evidence type="ECO:0000256" key="6">
    <source>
        <dbReference type="SAM" id="Phobius"/>
    </source>
</evidence>
<dbReference type="GO" id="GO:0005886">
    <property type="term" value="C:plasma membrane"/>
    <property type="evidence" value="ECO:0007669"/>
    <property type="project" value="TreeGrafter"/>
</dbReference>
<dbReference type="InterPro" id="IPR007267">
    <property type="entry name" value="GtrA_DPMS_TM"/>
</dbReference>
<evidence type="ECO:0000313" key="9">
    <source>
        <dbReference type="Proteomes" id="UP000179115"/>
    </source>
</evidence>
<evidence type="ECO:0000256" key="2">
    <source>
        <dbReference type="ARBA" id="ARBA00009399"/>
    </source>
</evidence>
<dbReference type="AlphaFoldDB" id="A0A1F6EE90"/>
<name>A0A1F6EE90_9BACT</name>
<feature type="transmembrane region" description="Helical" evidence="6">
    <location>
        <begin position="101"/>
        <end position="122"/>
    </location>
</feature>
<evidence type="ECO:0000259" key="7">
    <source>
        <dbReference type="Pfam" id="PF04138"/>
    </source>
</evidence>
<gene>
    <name evidence="8" type="ORF">A3A35_02475</name>
</gene>
<keyword evidence="5 6" id="KW-0472">Membrane</keyword>
<sequence length="211" mass="22359">MSEPLFEHDTAIASLMGVVIGILALVPLAAVGARLTFLYDLAIVGCIGVGISAGFLGCKLAAERAPLLVEIARFCLVGALNTLLELVIINILIVATGVADGLYFVAFKTFSFSVGVASSYIYNKRWTFASTTSSGAVEFGRFAVVSVTGLFLNVGTAVFLVNGIGAPILINKLLWANIAVIIAVLVAATWNYVSQKYIIFRSPKRADTLHL</sequence>
<evidence type="ECO:0000256" key="5">
    <source>
        <dbReference type="ARBA" id="ARBA00023136"/>
    </source>
</evidence>
<dbReference type="GO" id="GO:0000271">
    <property type="term" value="P:polysaccharide biosynthetic process"/>
    <property type="evidence" value="ECO:0007669"/>
    <property type="project" value="InterPro"/>
</dbReference>
<keyword evidence="3 6" id="KW-0812">Transmembrane</keyword>
<comment type="similarity">
    <text evidence="2">Belongs to the GtrA family.</text>
</comment>
<feature type="transmembrane region" description="Helical" evidence="6">
    <location>
        <begin position="142"/>
        <end position="161"/>
    </location>
</feature>
<reference evidence="8 9" key="1">
    <citation type="journal article" date="2016" name="Nat. Commun.">
        <title>Thousands of microbial genomes shed light on interconnected biogeochemical processes in an aquifer system.</title>
        <authorList>
            <person name="Anantharaman K."/>
            <person name="Brown C.T."/>
            <person name="Hug L.A."/>
            <person name="Sharon I."/>
            <person name="Castelle C.J."/>
            <person name="Probst A.J."/>
            <person name="Thomas B.C."/>
            <person name="Singh A."/>
            <person name="Wilkins M.J."/>
            <person name="Karaoz U."/>
            <person name="Brodie E.L."/>
            <person name="Williams K.H."/>
            <person name="Hubbard S.S."/>
            <person name="Banfield J.F."/>
        </authorList>
    </citation>
    <scope>NUCLEOTIDE SEQUENCE [LARGE SCALE GENOMIC DNA]</scope>
</reference>
<comment type="subcellular location">
    <subcellularLocation>
        <location evidence="1">Membrane</location>
        <topology evidence="1">Multi-pass membrane protein</topology>
    </subcellularLocation>
</comment>
<evidence type="ECO:0000256" key="4">
    <source>
        <dbReference type="ARBA" id="ARBA00022989"/>
    </source>
</evidence>
<feature type="transmembrane region" description="Helical" evidence="6">
    <location>
        <begin position="12"/>
        <end position="31"/>
    </location>
</feature>
<dbReference type="Proteomes" id="UP000179115">
    <property type="component" value="Unassembled WGS sequence"/>
</dbReference>
<feature type="transmembrane region" description="Helical" evidence="6">
    <location>
        <begin position="37"/>
        <end position="62"/>
    </location>
</feature>
<dbReference type="EMBL" id="MFLV01000005">
    <property type="protein sequence ID" value="OGG71937.1"/>
    <property type="molecule type" value="Genomic_DNA"/>
</dbReference>
<dbReference type="InterPro" id="IPR051401">
    <property type="entry name" value="GtrA_CellWall_Glycosyl"/>
</dbReference>
<dbReference type="STRING" id="1798508.A3A35_02475"/>
<dbReference type="PANTHER" id="PTHR38459:SF1">
    <property type="entry name" value="PROPHAGE BACTOPRENOL-LINKED GLUCOSE TRANSLOCASE HOMOLOG"/>
    <property type="match status" value="1"/>
</dbReference>
<organism evidence="8 9">
    <name type="scientific">Candidatus Kaiserbacteria bacterium RIFCSPLOWO2_01_FULL_51_21</name>
    <dbReference type="NCBI Taxonomy" id="1798508"/>
    <lineage>
        <taxon>Bacteria</taxon>
        <taxon>Candidatus Kaiseribacteriota</taxon>
    </lineage>
</organism>
<evidence type="ECO:0000313" key="8">
    <source>
        <dbReference type="EMBL" id="OGG71937.1"/>
    </source>
</evidence>
<dbReference type="PANTHER" id="PTHR38459">
    <property type="entry name" value="PROPHAGE BACTOPRENOL-LINKED GLUCOSE TRANSLOCASE HOMOLOG"/>
    <property type="match status" value="1"/>
</dbReference>
<feature type="transmembrane region" description="Helical" evidence="6">
    <location>
        <begin position="173"/>
        <end position="193"/>
    </location>
</feature>
<dbReference type="Pfam" id="PF04138">
    <property type="entry name" value="GtrA_DPMS_TM"/>
    <property type="match status" value="1"/>
</dbReference>